<accession>A0A233RGD1</accession>
<sequence length="137" mass="15731">MMRRRDFLAEHIMDKSFVEDVMKSIAWTTLCGAVFAISMVTLKAGEYFQGFVIFGLFLMLSTLAVMYVALHVVIPMDSAMYPDDPFWDEKSQELKGVSKWSEAIKIFVTRHKIFYLSLSMGYFLYAHEVANYLAAKA</sequence>
<keyword evidence="3" id="KW-1185">Reference proteome</keyword>
<evidence type="ECO:0000313" key="3">
    <source>
        <dbReference type="Proteomes" id="UP000242757"/>
    </source>
</evidence>
<proteinExistence type="predicted"/>
<keyword evidence="1" id="KW-0812">Transmembrane</keyword>
<evidence type="ECO:0000313" key="2">
    <source>
        <dbReference type="EMBL" id="OXY82451.1"/>
    </source>
</evidence>
<keyword evidence="1" id="KW-0472">Membrane</keyword>
<comment type="caution">
    <text evidence="2">The sequence shown here is derived from an EMBL/GenBank/DDBJ whole genome shotgun (WGS) entry which is preliminary data.</text>
</comment>
<feature type="transmembrane region" description="Helical" evidence="1">
    <location>
        <begin position="113"/>
        <end position="134"/>
    </location>
</feature>
<dbReference type="EMBL" id="NBIM01000001">
    <property type="protein sequence ID" value="OXY82451.1"/>
    <property type="molecule type" value="Genomic_DNA"/>
</dbReference>
<keyword evidence="1" id="KW-1133">Transmembrane helix</keyword>
<reference evidence="2 3" key="1">
    <citation type="submission" date="2017-08" db="EMBL/GenBank/DDBJ databases">
        <title>A Genome Sequence of Oceanimonas doudoroffii ATCC 27123T.</title>
        <authorList>
            <person name="Brennan M.A."/>
            <person name="Maclea K.S."/>
            <person name="Mcclelland W.D."/>
            <person name="Trachtenberg A.M."/>
        </authorList>
    </citation>
    <scope>NUCLEOTIDE SEQUENCE [LARGE SCALE GENOMIC DNA]</scope>
    <source>
        <strain evidence="2 3">ATCC 27123</strain>
    </source>
</reference>
<feature type="transmembrane region" description="Helical" evidence="1">
    <location>
        <begin position="48"/>
        <end position="70"/>
    </location>
</feature>
<gene>
    <name evidence="2" type="ORF">B6S08_02675</name>
</gene>
<evidence type="ECO:0000256" key="1">
    <source>
        <dbReference type="SAM" id="Phobius"/>
    </source>
</evidence>
<protein>
    <submittedName>
        <fullName evidence="2">Uncharacterized protein</fullName>
    </submittedName>
</protein>
<name>A0A233RGD1_9GAMM</name>
<organism evidence="2 3">
    <name type="scientific">Oceanimonas doudoroffii</name>
    <dbReference type="NCBI Taxonomy" id="84158"/>
    <lineage>
        <taxon>Bacteria</taxon>
        <taxon>Pseudomonadati</taxon>
        <taxon>Pseudomonadota</taxon>
        <taxon>Gammaproteobacteria</taxon>
        <taxon>Aeromonadales</taxon>
        <taxon>Aeromonadaceae</taxon>
        <taxon>Oceanimonas</taxon>
    </lineage>
</organism>
<feature type="transmembrane region" description="Helical" evidence="1">
    <location>
        <begin position="21"/>
        <end position="42"/>
    </location>
</feature>
<dbReference type="Proteomes" id="UP000242757">
    <property type="component" value="Unassembled WGS sequence"/>
</dbReference>
<dbReference type="AlphaFoldDB" id="A0A233RGD1"/>
<dbReference type="OrthoDB" id="9866842at2"/>